<keyword evidence="5 9" id="KW-0227">DNA damage</keyword>
<protein>
    <recommendedName>
        <fullName evidence="3 9">DNA repair protein RecN</fullName>
    </recommendedName>
    <alternativeName>
        <fullName evidence="8 9">Recombination protein N</fullName>
    </alternativeName>
</protein>
<keyword evidence="4" id="KW-0547">Nucleotide-binding</keyword>
<dbReference type="Proteomes" id="UP000515856">
    <property type="component" value="Chromosome"/>
</dbReference>
<dbReference type="InterPro" id="IPR003395">
    <property type="entry name" value="RecF/RecN/SMC_N"/>
</dbReference>
<comment type="similarity">
    <text evidence="2 9">Belongs to the RecN family.</text>
</comment>
<evidence type="ECO:0000256" key="3">
    <source>
        <dbReference type="ARBA" id="ARBA00021315"/>
    </source>
</evidence>
<dbReference type="GO" id="GO:0009432">
    <property type="term" value="P:SOS response"/>
    <property type="evidence" value="ECO:0007669"/>
    <property type="project" value="TreeGrafter"/>
</dbReference>
<evidence type="ECO:0000256" key="6">
    <source>
        <dbReference type="ARBA" id="ARBA00022840"/>
    </source>
</evidence>
<proteinExistence type="inferred from homology"/>
<evidence type="ECO:0000256" key="5">
    <source>
        <dbReference type="ARBA" id="ARBA00022763"/>
    </source>
</evidence>
<evidence type="ECO:0000256" key="8">
    <source>
        <dbReference type="ARBA" id="ARBA00033408"/>
    </source>
</evidence>
<evidence type="ECO:0000313" key="12">
    <source>
        <dbReference type="EMBL" id="QNM12013.1"/>
    </source>
</evidence>
<dbReference type="GO" id="GO:0006310">
    <property type="term" value="P:DNA recombination"/>
    <property type="evidence" value="ECO:0007669"/>
    <property type="project" value="InterPro"/>
</dbReference>
<feature type="coiled-coil region" evidence="10">
    <location>
        <begin position="189"/>
        <end position="236"/>
    </location>
</feature>
<sequence>MLQSIFVKNFVLIDEVSLEFQKGLSAFTGETGAGKSLLMDAIGVLKGDRANAGMVKKGCDKAIIEGAFLIEHEALIKQLEADGFDMEEGLLIITREITKEGKSTTRVNHRVSSVSYVKEIISRIVDIHSQHDTQYLLNARYHLSLLDNFVKEDALREEVYHTYHAYKKIKDELEAALSSDYNEDDLEYLTFQLNEIDQAELREEELDELETQLKRMQSFEKISEGVQIAIDKLEQEVHPGLYQAFKPLSTLPDDRLTKMSETLSDHYYQMEDMISELHDFMDQMEYDEEMFNTIQDRIFLIRKIYRKYGGDYSSVMKKREELDRKIDSILHRQDFIAKQETYLKKAEDTFLKAAHKLHDIRQLKANELSDLVVQQLKDLQLEHARFKIQFETMEGNAHGIDKVEFMISMNAGEALKPLSQTASGGELSRLMLGLKTVFTSLMGMETVIFDEIDTGVSGKVAFAIGRKMKQLSETAQVFCVTHLAPVAACANTHYMVEKHQDEETTHTNIVYLNEQERIMELANIASGSQSEHAISSAKELYETAQGHRE</sequence>
<dbReference type="PIRSF" id="PIRSF003128">
    <property type="entry name" value="RecN"/>
    <property type="match status" value="1"/>
</dbReference>
<evidence type="ECO:0000313" key="13">
    <source>
        <dbReference type="Proteomes" id="UP000515856"/>
    </source>
</evidence>
<dbReference type="InterPro" id="IPR004604">
    <property type="entry name" value="DNA_recomb/repair_RecN"/>
</dbReference>
<keyword evidence="7 9" id="KW-0234">DNA repair</keyword>
<keyword evidence="6" id="KW-0067">ATP-binding</keyword>
<gene>
    <name evidence="12" type="primary">recN</name>
    <name evidence="12" type="ORF">H9Q80_17490</name>
</gene>
<evidence type="ECO:0000256" key="10">
    <source>
        <dbReference type="SAM" id="Coils"/>
    </source>
</evidence>
<dbReference type="GO" id="GO:0043590">
    <property type="term" value="C:bacterial nucleoid"/>
    <property type="evidence" value="ECO:0007669"/>
    <property type="project" value="TreeGrafter"/>
</dbReference>
<comment type="function">
    <text evidence="1 9">May be involved in recombinational repair of damaged DNA.</text>
</comment>
<keyword evidence="10" id="KW-0175">Coiled coil</keyword>
<evidence type="ECO:0000256" key="1">
    <source>
        <dbReference type="ARBA" id="ARBA00003618"/>
    </source>
</evidence>
<keyword evidence="13" id="KW-1185">Reference proteome</keyword>
<dbReference type="PANTHER" id="PTHR11059:SF0">
    <property type="entry name" value="DNA REPAIR PROTEIN RECN"/>
    <property type="match status" value="1"/>
</dbReference>
<dbReference type="AlphaFoldDB" id="A0A7G9GMI1"/>
<evidence type="ECO:0000256" key="2">
    <source>
        <dbReference type="ARBA" id="ARBA00009441"/>
    </source>
</evidence>
<reference evidence="12 13" key="1">
    <citation type="submission" date="2020-08" db="EMBL/GenBank/DDBJ databases">
        <authorList>
            <person name="Liu C."/>
            <person name="Sun Q."/>
        </authorList>
    </citation>
    <scope>NUCLEOTIDE SEQUENCE [LARGE SCALE GENOMIC DNA]</scope>
    <source>
        <strain evidence="12 13">NSJ-61</strain>
    </source>
</reference>
<evidence type="ECO:0000256" key="7">
    <source>
        <dbReference type="ARBA" id="ARBA00023204"/>
    </source>
</evidence>
<dbReference type="RefSeq" id="WP_117453647.1">
    <property type="nucleotide sequence ID" value="NZ_CP060636.1"/>
</dbReference>
<dbReference type="GO" id="GO:0006281">
    <property type="term" value="P:DNA repair"/>
    <property type="evidence" value="ECO:0007669"/>
    <property type="project" value="UniProtKB-KW"/>
</dbReference>
<dbReference type="GO" id="GO:0005524">
    <property type="term" value="F:ATP binding"/>
    <property type="evidence" value="ECO:0007669"/>
    <property type="project" value="UniProtKB-KW"/>
</dbReference>
<organism evidence="12 13">
    <name type="scientific">[Eubacterium] hominis</name>
    <dbReference type="NCBI Taxonomy" id="2764325"/>
    <lineage>
        <taxon>Bacteria</taxon>
        <taxon>Bacillati</taxon>
        <taxon>Bacillota</taxon>
        <taxon>Erysipelotrichia</taxon>
        <taxon>Erysipelotrichales</taxon>
        <taxon>Erysipelotrichaceae</taxon>
        <taxon>Amedibacillus</taxon>
    </lineage>
</organism>
<dbReference type="SUPFAM" id="SSF52540">
    <property type="entry name" value="P-loop containing nucleoside triphosphate hydrolases"/>
    <property type="match status" value="2"/>
</dbReference>
<dbReference type="CDD" id="cd03241">
    <property type="entry name" value="ABC_RecN"/>
    <property type="match status" value="2"/>
</dbReference>
<accession>A0A7G9GMI1</accession>
<dbReference type="NCBIfam" id="TIGR00634">
    <property type="entry name" value="recN"/>
    <property type="match status" value="1"/>
</dbReference>
<dbReference type="Gene3D" id="3.40.50.300">
    <property type="entry name" value="P-loop containing nucleotide triphosphate hydrolases"/>
    <property type="match status" value="2"/>
</dbReference>
<dbReference type="InterPro" id="IPR027417">
    <property type="entry name" value="P-loop_NTPase"/>
</dbReference>
<name>A0A7G9GMI1_9FIRM</name>
<dbReference type="Pfam" id="PF02463">
    <property type="entry name" value="SMC_N"/>
    <property type="match status" value="1"/>
</dbReference>
<evidence type="ECO:0000259" key="11">
    <source>
        <dbReference type="Pfam" id="PF02463"/>
    </source>
</evidence>
<dbReference type="KEGG" id="ehn:H9Q80_17490"/>
<evidence type="ECO:0000256" key="4">
    <source>
        <dbReference type="ARBA" id="ARBA00022741"/>
    </source>
</evidence>
<evidence type="ECO:0000256" key="9">
    <source>
        <dbReference type="PIRNR" id="PIRNR003128"/>
    </source>
</evidence>
<dbReference type="PANTHER" id="PTHR11059">
    <property type="entry name" value="DNA REPAIR PROTEIN RECN"/>
    <property type="match status" value="1"/>
</dbReference>
<dbReference type="EMBL" id="CP060636">
    <property type="protein sequence ID" value="QNM12013.1"/>
    <property type="molecule type" value="Genomic_DNA"/>
</dbReference>
<feature type="domain" description="RecF/RecN/SMC N-terminal" evidence="11">
    <location>
        <begin position="1"/>
        <end position="503"/>
    </location>
</feature>